<keyword evidence="3" id="KW-0812">Transmembrane</keyword>
<dbReference type="InterPro" id="IPR035669">
    <property type="entry name" value="SGNH_plant_lipase-like"/>
</dbReference>
<dbReference type="GO" id="GO:0003677">
    <property type="term" value="F:DNA binding"/>
    <property type="evidence" value="ECO:0007669"/>
    <property type="project" value="InterPro"/>
</dbReference>
<evidence type="ECO:0000313" key="5">
    <source>
        <dbReference type="Proteomes" id="UP000886885"/>
    </source>
</evidence>
<feature type="compositionally biased region" description="Low complexity" evidence="2">
    <location>
        <begin position="73"/>
        <end position="84"/>
    </location>
</feature>
<evidence type="ECO:0000313" key="4">
    <source>
        <dbReference type="EMBL" id="KAG6751946.1"/>
    </source>
</evidence>
<gene>
    <name evidence="4" type="ORF">POTOM_044161</name>
</gene>
<dbReference type="AlphaFoldDB" id="A0A8X7YJI3"/>
<comment type="caution">
    <text evidence="4">The sequence shown here is derived from an EMBL/GenBank/DDBJ whole genome shotgun (WGS) entry which is preliminary data.</text>
</comment>
<organism evidence="4 5">
    <name type="scientific">Populus tomentosa</name>
    <name type="common">Chinese white poplar</name>
    <dbReference type="NCBI Taxonomy" id="118781"/>
    <lineage>
        <taxon>Eukaryota</taxon>
        <taxon>Viridiplantae</taxon>
        <taxon>Streptophyta</taxon>
        <taxon>Embryophyta</taxon>
        <taxon>Tracheophyta</taxon>
        <taxon>Spermatophyta</taxon>
        <taxon>Magnoliopsida</taxon>
        <taxon>eudicotyledons</taxon>
        <taxon>Gunneridae</taxon>
        <taxon>Pentapetalae</taxon>
        <taxon>rosids</taxon>
        <taxon>fabids</taxon>
        <taxon>Malpighiales</taxon>
        <taxon>Salicaceae</taxon>
        <taxon>Saliceae</taxon>
        <taxon>Populus</taxon>
    </lineage>
</organism>
<evidence type="ECO:0000256" key="2">
    <source>
        <dbReference type="SAM" id="MobiDB-lite"/>
    </source>
</evidence>
<dbReference type="InterPro" id="IPR001087">
    <property type="entry name" value="GDSL"/>
</dbReference>
<keyword evidence="5" id="KW-1185">Reference proteome</keyword>
<feature type="region of interest" description="Disordered" evidence="2">
    <location>
        <begin position="103"/>
        <end position="126"/>
    </location>
</feature>
<dbReference type="OrthoDB" id="857575at2759"/>
<feature type="region of interest" description="Disordered" evidence="2">
    <location>
        <begin position="66"/>
        <end position="85"/>
    </location>
</feature>
<dbReference type="InterPro" id="IPR044552">
    <property type="entry name" value="GLIP1-5/GLL25"/>
</dbReference>
<dbReference type="Pfam" id="PF00657">
    <property type="entry name" value="Lipase_GDSL"/>
    <property type="match status" value="1"/>
</dbReference>
<protein>
    <submittedName>
        <fullName evidence="4">Uncharacterized protein</fullName>
    </submittedName>
</protein>
<dbReference type="PANTHER" id="PTHR45966:SF1">
    <property type="entry name" value="GDSL ESTERASE_LIPASE 1-RELATED"/>
    <property type="match status" value="1"/>
</dbReference>
<dbReference type="PANTHER" id="PTHR45966">
    <property type="entry name" value="GDSL-LIKE LIPASE/ACYLHYDROLASE"/>
    <property type="match status" value="1"/>
</dbReference>
<dbReference type="EMBL" id="JAAWWB010000025">
    <property type="protein sequence ID" value="KAG6751946.1"/>
    <property type="molecule type" value="Genomic_DNA"/>
</dbReference>
<accession>A0A8X7YJI3</accession>
<reference evidence="4" key="1">
    <citation type="journal article" date="2020" name="bioRxiv">
        <title>Hybrid origin of Populus tomentosa Carr. identified through genome sequencing and phylogenomic analysis.</title>
        <authorList>
            <person name="An X."/>
            <person name="Gao K."/>
            <person name="Chen Z."/>
            <person name="Li J."/>
            <person name="Yang X."/>
            <person name="Yang X."/>
            <person name="Zhou J."/>
            <person name="Guo T."/>
            <person name="Zhao T."/>
            <person name="Huang S."/>
            <person name="Miao D."/>
            <person name="Khan W.U."/>
            <person name="Rao P."/>
            <person name="Ye M."/>
            <person name="Lei B."/>
            <person name="Liao W."/>
            <person name="Wang J."/>
            <person name="Ji L."/>
            <person name="Li Y."/>
            <person name="Guo B."/>
            <person name="Mustafa N.S."/>
            <person name="Li S."/>
            <person name="Yun Q."/>
            <person name="Keller S.R."/>
            <person name="Mao J."/>
            <person name="Zhang R."/>
            <person name="Strauss S.H."/>
        </authorList>
    </citation>
    <scope>NUCLEOTIDE SEQUENCE</scope>
    <source>
        <strain evidence="4">GM15</strain>
        <tissue evidence="4">Leaf</tissue>
    </source>
</reference>
<dbReference type="GO" id="GO:0016298">
    <property type="term" value="F:lipase activity"/>
    <property type="evidence" value="ECO:0007669"/>
    <property type="project" value="TreeGrafter"/>
</dbReference>
<dbReference type="Proteomes" id="UP000886885">
    <property type="component" value="Chromosome 13A"/>
</dbReference>
<name>A0A8X7YJI3_POPTO</name>
<evidence type="ECO:0000256" key="3">
    <source>
        <dbReference type="SAM" id="Phobius"/>
    </source>
</evidence>
<proteinExistence type="predicted"/>
<feature type="transmembrane region" description="Helical" evidence="3">
    <location>
        <begin position="479"/>
        <end position="502"/>
    </location>
</feature>
<keyword evidence="1" id="KW-0732">Signal</keyword>
<feature type="transmembrane region" description="Helical" evidence="3">
    <location>
        <begin position="509"/>
        <end position="529"/>
    </location>
</feature>
<dbReference type="Pfam" id="PF03754">
    <property type="entry name" value="At2g31720-like"/>
    <property type="match status" value="1"/>
</dbReference>
<sequence length="852" mass="95675">MARLCGCGQSDHHIFIADMNIDEYDDGSFDQLFEKYRQETDDNDEAFTLMEKEIVKGLLWMRNNGAKRESSKSRSTSPSSDGSSYAQFTHPLVILPVIPKKKRSGDQGFIYPKKSPSSYDNCQDDDEDHRHILEDEEGTVSGWKERGSGILNGVVKKNKYSKTSVADEVKKEGRQKEKRMNRTNRKRCFALEDIEEEEGMRSTSKRRKGDSRALDLGFDFSDEIKALIGEDGDKDFKLRIRKKLYQTDTSAHHDRFTMPCRQINECESLLTGDEKTNICQGDGIGVTLVELGLGDEKDSTFTSQLRLKQWNMKNSSSYALRSSWNDVMVRNVGALHQDDYAQIYSFRRNGELWFVLVKESDHEEGRKDGFLEVICKSLGKTSRFAAGTKAGFAVSLINWKLDVGAPFVLHIEAVKDGEEPISFGPDAVLVDYGNGWKLQTFTVLDYGGVRQAEHFQQIPKQSSDGSRPAKTATNTGISFLYMAKILVAFVLLFVLGASFTLALENLPRLVLFINSFILLFPTCCSSKHIPLFIFGDSFFEAGNNNYIRNAFGRANFRPYGETFFKYPTGRFSDGRVIPDFIAEYAKLPFIPPYLQPGNHQITDGVNFASGAAGALAQTRPAGSVIDLNTQAIYFKNVERQISQKLGDTETKKLLSKAIYMFNIGTNDYVAPFTTNSSLLQAYSRKEYVGMVIGNTTTVIKEIYKNGGRKFVFVSMGPLGCLPYLRASNKNGTGGCMDEVTLFSKLHNSALIEALKELQTQLRGFKYSYFDFYTSLSFEKGKVACCGSGPYRGFLSCGGRGAEEYQLCDNPSDYLFFDGGHLTEKANNQLAKLMWSGNSTVIWPYNLETLFQE</sequence>
<dbReference type="CDD" id="cd01837">
    <property type="entry name" value="SGNH_plant_lipase_like"/>
    <property type="match status" value="1"/>
</dbReference>
<keyword evidence="3" id="KW-0472">Membrane</keyword>
<evidence type="ECO:0000256" key="1">
    <source>
        <dbReference type="ARBA" id="ARBA00022729"/>
    </source>
</evidence>
<keyword evidence="3" id="KW-1133">Transmembrane helix</keyword>
<dbReference type="InterPro" id="IPR005508">
    <property type="entry name" value="At2g31720-like"/>
</dbReference>